<evidence type="ECO:0000256" key="12">
    <source>
        <dbReference type="ARBA" id="ARBA00026021"/>
    </source>
</evidence>
<keyword evidence="11" id="KW-0830">Ubiquinone</keyword>
<keyword evidence="9 14" id="KW-0411">Iron-sulfur</keyword>
<dbReference type="Pfam" id="PF04879">
    <property type="entry name" value="Molybdop_Fe4S4"/>
    <property type="match status" value="1"/>
</dbReference>
<dbReference type="SUPFAM" id="SSF50692">
    <property type="entry name" value="ADC-like"/>
    <property type="match status" value="1"/>
</dbReference>
<dbReference type="Proteomes" id="UP000016900">
    <property type="component" value="Chromosome"/>
</dbReference>
<dbReference type="SUPFAM" id="SSF54292">
    <property type="entry name" value="2Fe-2S ferredoxin-like"/>
    <property type="match status" value="1"/>
</dbReference>
<dbReference type="Gene3D" id="2.20.25.90">
    <property type="entry name" value="ADC-like domains"/>
    <property type="match status" value="1"/>
</dbReference>
<dbReference type="PATRIC" id="fig|1235990.3.peg.541"/>
<keyword evidence="4 14" id="KW-0001">2Fe-2S</keyword>
<dbReference type="GO" id="GO:0051537">
    <property type="term" value="F:2 iron, 2 sulfur cluster binding"/>
    <property type="evidence" value="ECO:0007669"/>
    <property type="project" value="UniProtKB-UniRule"/>
</dbReference>
<keyword evidence="20" id="KW-1185">Reference proteome</keyword>
<dbReference type="AlphaFoldDB" id="U3U7U9"/>
<dbReference type="Gene3D" id="3.10.20.740">
    <property type="match status" value="1"/>
</dbReference>
<evidence type="ECO:0000259" key="17">
    <source>
        <dbReference type="PROSITE" id="PS51669"/>
    </source>
</evidence>
<dbReference type="InterPro" id="IPR036010">
    <property type="entry name" value="2Fe-2S_ferredoxin-like_sf"/>
</dbReference>
<evidence type="ECO:0000256" key="9">
    <source>
        <dbReference type="ARBA" id="ARBA00023014"/>
    </source>
</evidence>
<evidence type="ECO:0000256" key="13">
    <source>
        <dbReference type="ARBA" id="ARBA00047712"/>
    </source>
</evidence>
<dbReference type="Pfam" id="PF22117">
    <property type="entry name" value="Fer4_Nqo3"/>
    <property type="match status" value="1"/>
</dbReference>
<proteinExistence type="inferred from homology"/>
<evidence type="ECO:0000256" key="8">
    <source>
        <dbReference type="ARBA" id="ARBA00023004"/>
    </source>
</evidence>
<reference evidence="19 20" key="1">
    <citation type="submission" date="2012-10" db="EMBL/GenBank/DDBJ databases">
        <title>Genome sequence of the symbiont of the pentatomidae stink bug Halyomorpha halys.</title>
        <authorList>
            <person name="Kobayashi H."/>
            <person name="Fujii-Muramatsu R."/>
            <person name="Takeishi K."/>
            <person name="Noda H."/>
        </authorList>
    </citation>
    <scope>NUCLEOTIDE SEQUENCE [LARGE SCALE GENOMIC DNA]</scope>
</reference>
<dbReference type="GO" id="GO:0048038">
    <property type="term" value="F:quinone binding"/>
    <property type="evidence" value="ECO:0007669"/>
    <property type="project" value="UniProtKB-UniRule"/>
</dbReference>
<dbReference type="InterPro" id="IPR006963">
    <property type="entry name" value="Mopterin_OxRdtase_4Fe-4S_dom"/>
</dbReference>
<comment type="cofactor">
    <cofactor evidence="1 14">
        <name>[4Fe-4S] cluster</name>
        <dbReference type="ChEBI" id="CHEBI:49883"/>
    </cofactor>
</comment>
<comment type="cofactor">
    <cofactor evidence="14">
        <name>[2Fe-2S] cluster</name>
        <dbReference type="ChEBI" id="CHEBI:190135"/>
    </cofactor>
    <text evidence="14">Binds 1 [2Fe-2S] cluster per subunit.</text>
</comment>
<dbReference type="GO" id="GO:0042773">
    <property type="term" value="P:ATP synthesis coupled electron transport"/>
    <property type="evidence" value="ECO:0007669"/>
    <property type="project" value="InterPro"/>
</dbReference>
<comment type="subunit">
    <text evidence="12">Composed of 13 different subunits. Subunits NuoCD, E, F, and G constitute the peripheral sector of the complex.</text>
</comment>
<dbReference type="CDD" id="cd00207">
    <property type="entry name" value="fer2"/>
    <property type="match status" value="1"/>
</dbReference>
<keyword evidence="8 14" id="KW-0408">Iron</keyword>
<dbReference type="Pfam" id="PF00384">
    <property type="entry name" value="Molybdopterin"/>
    <property type="match status" value="1"/>
</dbReference>
<evidence type="ECO:0000256" key="10">
    <source>
        <dbReference type="ARBA" id="ARBA00023027"/>
    </source>
</evidence>
<dbReference type="PROSITE" id="PS51085">
    <property type="entry name" value="2FE2S_FER_2"/>
    <property type="match status" value="1"/>
</dbReference>
<dbReference type="SMART" id="SM00929">
    <property type="entry name" value="NADH-G_4Fe-4S_3"/>
    <property type="match status" value="1"/>
</dbReference>
<dbReference type="InterPro" id="IPR019574">
    <property type="entry name" value="NADH_UbQ_OxRdtase_Gsu_4Fe4S-bd"/>
</dbReference>
<name>U3U7U9_9GAMM</name>
<evidence type="ECO:0000256" key="4">
    <source>
        <dbReference type="ARBA" id="ARBA00022714"/>
    </source>
</evidence>
<dbReference type="PANTHER" id="PTHR43105">
    <property type="entry name" value="RESPIRATORY NITRATE REDUCTASE"/>
    <property type="match status" value="1"/>
</dbReference>
<evidence type="ECO:0000256" key="15">
    <source>
        <dbReference type="SAM" id="Phobius"/>
    </source>
</evidence>
<dbReference type="EC" id="7.1.1.-" evidence="14"/>
<dbReference type="Gene3D" id="3.40.50.740">
    <property type="match status" value="1"/>
</dbReference>
<dbReference type="InterPro" id="IPR001041">
    <property type="entry name" value="2Fe-2S_ferredoxin-type"/>
</dbReference>
<dbReference type="GO" id="GO:0016020">
    <property type="term" value="C:membrane"/>
    <property type="evidence" value="ECO:0007669"/>
    <property type="project" value="InterPro"/>
</dbReference>
<dbReference type="InterPro" id="IPR000283">
    <property type="entry name" value="NADH_UbQ_OxRdtase_75kDa_su_CS"/>
</dbReference>
<sequence>MFNMATIYIDGKEYDVNGKDNLLQACLSLGLDIPYFCWHPALGSVGACRQCAVKKFKNIEDTNGYLVMSCMTPVSDHTVISINDSEAKEFRKNVIELLMINHPHDCPVCEEGGSCHLQDMTIMAGHRSRRYRFTKRTHYNQNIGPFISHEMNRCITCYRCIRYYQDYADGKDFGVYGANNNIYFGRVVEGTLENEFSGNLVEVCPTGVFTDKTHSLRYNRKWDMQFAPSICQQCSVGCNTSPGERYGEIHRIENRYNGSVNHYFLCDRGRFGYGYVNRRDRPRYPEQLRGRDRIILNAEQAINAAADICRHAKRVIGIGSARASIESNFALRTLVGAENFSTGIATNEQLCLELMIKILRESGIYTPSLREMENYDTVLVLGEDLTQVAARVALSIRQAVKGKARAMAYEQEIAHWQAAAVLNIGQKAKYPLFTTNVDKTCLDDIATWSYYASVEDQARFGFAIAHALDKTAPAVTNFDNNLYKPLKIIVEALINSKKPLIISGTHSGSCAIIEASANIAKALKARDSNVGITLLASDANSVGLGMMGGLSLEIALEQVITQKDNALIILENDLYRCIPKITVNAALQNTTNIIVLDHQRTSTLEKAGLVFSAASFAESDGTIISHEGRAQRFFQVYDPMYYDNSVVMLESWRWLHSLHSMLENRQIDWTSLDYVIDDVILSLPQFKGIKDAAPNASFRISGQKLARLPHRASGRTSMRSSINVHEPRQPEDKDTMFAFSMEGNNQPSAMCSHIPFAWAPGWNSVQSWNKCQAEVGGKLRHGDPGVRLFNAVKASLPWFTTIPDSFCQSKNIWRVVPYYQLFGSEEMSQRSLIFQQRISPAMLVINPIDAKKWNLQNGSRAELVCAGETLNITVRFSTFLQNGLIGLPLGIPGVPLFLLGAQINKLQELKK</sequence>
<dbReference type="OrthoDB" id="9810782at2"/>
<keyword evidence="3 14" id="KW-0004">4Fe-4S</keyword>
<evidence type="ECO:0000313" key="20">
    <source>
        <dbReference type="Proteomes" id="UP000016900"/>
    </source>
</evidence>
<keyword evidence="7 14" id="KW-1278">Translocase</keyword>
<dbReference type="GO" id="GO:0051539">
    <property type="term" value="F:4 iron, 4 sulfur cluster binding"/>
    <property type="evidence" value="ECO:0007669"/>
    <property type="project" value="UniProtKB-KW"/>
</dbReference>
<dbReference type="KEGG" id="hhs:HHS_05470"/>
<evidence type="ECO:0000256" key="11">
    <source>
        <dbReference type="ARBA" id="ARBA00023075"/>
    </source>
</evidence>
<evidence type="ECO:0000256" key="14">
    <source>
        <dbReference type="RuleBase" id="RU003525"/>
    </source>
</evidence>
<feature type="domain" description="2Fe-2S ferredoxin-type" evidence="16">
    <location>
        <begin position="3"/>
        <end position="86"/>
    </location>
</feature>
<dbReference type="Pfam" id="PF13510">
    <property type="entry name" value="Fer2_4"/>
    <property type="match status" value="1"/>
</dbReference>
<keyword evidence="5 14" id="KW-0874">Quinone</keyword>
<dbReference type="PROSITE" id="PS00642">
    <property type="entry name" value="COMPLEX1_75K_2"/>
    <property type="match status" value="1"/>
</dbReference>
<organism evidence="19 20">
    <name type="scientific">Candidatus Pantoea carbekii</name>
    <dbReference type="NCBI Taxonomy" id="1235990"/>
    <lineage>
        <taxon>Bacteria</taxon>
        <taxon>Pseudomonadati</taxon>
        <taxon>Pseudomonadota</taxon>
        <taxon>Gammaproteobacteria</taxon>
        <taxon>Enterobacterales</taxon>
        <taxon>Erwiniaceae</taxon>
        <taxon>Pantoea</taxon>
    </lineage>
</organism>
<dbReference type="CDD" id="cd02788">
    <property type="entry name" value="MopB_CT_NDH-1_NuoG2-N7"/>
    <property type="match status" value="1"/>
</dbReference>
<keyword evidence="15" id="KW-0472">Membrane</keyword>
<gene>
    <name evidence="19" type="primary">nuoG</name>
    <name evidence="19" type="ORF">HHS_05470</name>
</gene>
<evidence type="ECO:0000256" key="7">
    <source>
        <dbReference type="ARBA" id="ARBA00022967"/>
    </source>
</evidence>
<dbReference type="FunFam" id="3.40.50.740:FF:000006">
    <property type="entry name" value="NADH-quinone oxidoreductase"/>
    <property type="match status" value="1"/>
</dbReference>
<dbReference type="FunFam" id="2.20.25.90:FF:000003">
    <property type="entry name" value="NADH-quinone oxidoreductase"/>
    <property type="match status" value="1"/>
</dbReference>
<keyword evidence="15" id="KW-1133">Transmembrane helix</keyword>
<evidence type="ECO:0000259" key="16">
    <source>
        <dbReference type="PROSITE" id="PS51085"/>
    </source>
</evidence>
<dbReference type="SUPFAM" id="SSF53706">
    <property type="entry name" value="Formate dehydrogenase/DMSO reductase, domains 1-3"/>
    <property type="match status" value="1"/>
</dbReference>
<dbReference type="GO" id="GO:0046872">
    <property type="term" value="F:metal ion binding"/>
    <property type="evidence" value="ECO:0007669"/>
    <property type="project" value="UniProtKB-UniRule"/>
</dbReference>
<dbReference type="FunFam" id="3.10.20.740:FF:000002">
    <property type="entry name" value="NADH-quinone oxidoreductase"/>
    <property type="match status" value="1"/>
</dbReference>
<evidence type="ECO:0000256" key="1">
    <source>
        <dbReference type="ARBA" id="ARBA00001966"/>
    </source>
</evidence>
<comment type="function">
    <text evidence="14">NDH-1 shuttles electrons from NADH, via FMN and iron-sulfur (Fe-S) centers, to quinones in the respiratory chain. Couples the redox reaction to proton translocation (for every two electrons transferred, four hydrogen ions are translocated across the cytoplasmic membrane), and thus conserves the redox energy in a proton gradient.</text>
</comment>
<dbReference type="PROSITE" id="PS00643">
    <property type="entry name" value="COMPLEX1_75K_3"/>
    <property type="match status" value="1"/>
</dbReference>
<comment type="similarity">
    <text evidence="2 14">Belongs to the complex I 75 kDa subunit family.</text>
</comment>
<evidence type="ECO:0000313" key="19">
    <source>
        <dbReference type="EMBL" id="BAO00517.1"/>
    </source>
</evidence>
<feature type="transmembrane region" description="Helical" evidence="15">
    <location>
        <begin position="879"/>
        <end position="901"/>
    </location>
</feature>
<dbReference type="SMART" id="SM00926">
    <property type="entry name" value="Molybdop_Fe4S4"/>
    <property type="match status" value="1"/>
</dbReference>
<evidence type="ECO:0000256" key="5">
    <source>
        <dbReference type="ARBA" id="ARBA00022719"/>
    </source>
</evidence>
<dbReference type="InterPro" id="IPR009010">
    <property type="entry name" value="Asp_de-COase-like_dom_sf"/>
</dbReference>
<dbReference type="PROSITE" id="PS51839">
    <property type="entry name" value="4FE4S_HC3"/>
    <property type="match status" value="1"/>
</dbReference>
<evidence type="ECO:0000256" key="3">
    <source>
        <dbReference type="ARBA" id="ARBA00022485"/>
    </source>
</evidence>
<dbReference type="PROSITE" id="PS51669">
    <property type="entry name" value="4FE4S_MOW_BIS_MGD"/>
    <property type="match status" value="1"/>
</dbReference>
<evidence type="ECO:0000259" key="18">
    <source>
        <dbReference type="PROSITE" id="PS51839"/>
    </source>
</evidence>
<dbReference type="eggNOG" id="COG1034">
    <property type="taxonomic scope" value="Bacteria"/>
</dbReference>
<keyword evidence="6 14" id="KW-0479">Metal-binding</keyword>
<evidence type="ECO:0000256" key="2">
    <source>
        <dbReference type="ARBA" id="ARBA00005404"/>
    </source>
</evidence>
<dbReference type="NCBIfam" id="TIGR01973">
    <property type="entry name" value="NuoG"/>
    <property type="match status" value="1"/>
</dbReference>
<dbReference type="GO" id="GO:0008137">
    <property type="term" value="F:NADH dehydrogenase (ubiquinone) activity"/>
    <property type="evidence" value="ECO:0007669"/>
    <property type="project" value="UniProtKB-UniRule"/>
</dbReference>
<protein>
    <recommendedName>
        <fullName evidence="14">NADH-quinone oxidoreductase</fullName>
        <ecNumber evidence="14">7.1.1.-</ecNumber>
    </recommendedName>
</protein>
<dbReference type="InterPro" id="IPR006656">
    <property type="entry name" value="Mopterin_OxRdtase"/>
</dbReference>
<dbReference type="EMBL" id="AP012554">
    <property type="protein sequence ID" value="BAO00517.1"/>
    <property type="molecule type" value="Genomic_DNA"/>
</dbReference>
<dbReference type="GO" id="GO:0003954">
    <property type="term" value="F:NADH dehydrogenase activity"/>
    <property type="evidence" value="ECO:0007669"/>
    <property type="project" value="TreeGrafter"/>
</dbReference>
<dbReference type="STRING" id="1235990.BMSBPS_0172"/>
<dbReference type="InterPro" id="IPR054351">
    <property type="entry name" value="NADH_UbQ_OxRdtase_ferredoxin"/>
</dbReference>
<dbReference type="PANTHER" id="PTHR43105:SF10">
    <property type="entry name" value="NADH-QUINONE OXIDOREDUCTASE SUBUNIT G"/>
    <property type="match status" value="1"/>
</dbReference>
<dbReference type="Pfam" id="PF10588">
    <property type="entry name" value="NADH-G_4Fe-4S_3"/>
    <property type="match status" value="1"/>
</dbReference>
<dbReference type="InterPro" id="IPR050123">
    <property type="entry name" value="Prok_molybdopt-oxidoreductase"/>
</dbReference>
<keyword evidence="10 14" id="KW-0520">NAD</keyword>
<dbReference type="SUPFAM" id="SSF54862">
    <property type="entry name" value="4Fe-4S ferredoxins"/>
    <property type="match status" value="1"/>
</dbReference>
<accession>U3U7U9</accession>
<feature type="domain" description="4Fe-4S Mo/W bis-MGD-type" evidence="17">
    <location>
        <begin position="224"/>
        <end position="280"/>
    </location>
</feature>
<dbReference type="PROSITE" id="PS00641">
    <property type="entry name" value="COMPLEX1_75K_1"/>
    <property type="match status" value="1"/>
</dbReference>
<feature type="domain" description="4Fe-4S His(Cys)3-ligated-type" evidence="18">
    <location>
        <begin position="86"/>
        <end position="125"/>
    </location>
</feature>
<evidence type="ECO:0000256" key="6">
    <source>
        <dbReference type="ARBA" id="ARBA00022723"/>
    </source>
</evidence>
<dbReference type="CDD" id="cd02771">
    <property type="entry name" value="MopB_NDH-1_NuoG2-N7"/>
    <property type="match status" value="1"/>
</dbReference>
<comment type="catalytic activity">
    <reaction evidence="13 14">
        <text>a quinone + NADH + 5 H(+)(in) = a quinol + NAD(+) + 4 H(+)(out)</text>
        <dbReference type="Rhea" id="RHEA:57888"/>
        <dbReference type="ChEBI" id="CHEBI:15378"/>
        <dbReference type="ChEBI" id="CHEBI:24646"/>
        <dbReference type="ChEBI" id="CHEBI:57540"/>
        <dbReference type="ChEBI" id="CHEBI:57945"/>
        <dbReference type="ChEBI" id="CHEBI:132124"/>
    </reaction>
</comment>
<keyword evidence="15" id="KW-0812">Transmembrane</keyword>
<dbReference type="InterPro" id="IPR010228">
    <property type="entry name" value="NADH_UbQ_OxRdtase_Gsu"/>
</dbReference>